<gene>
    <name evidence="2" type="ORF">N7530_001433</name>
</gene>
<dbReference type="InterPro" id="IPR027417">
    <property type="entry name" value="P-loop_NTPase"/>
</dbReference>
<dbReference type="Pfam" id="PF00271">
    <property type="entry name" value="Helicase_C"/>
    <property type="match status" value="1"/>
</dbReference>
<dbReference type="AlphaFoldDB" id="A0A9W9X9X5"/>
<reference evidence="2" key="1">
    <citation type="submission" date="2022-12" db="EMBL/GenBank/DDBJ databases">
        <authorList>
            <person name="Petersen C."/>
        </authorList>
    </citation>
    <scope>NUCLEOTIDE SEQUENCE</scope>
    <source>
        <strain evidence="2">IBT 17660</strain>
    </source>
</reference>
<protein>
    <recommendedName>
        <fullName evidence="1">Helicase C-terminal domain-containing protein</fullName>
    </recommendedName>
</protein>
<comment type="caution">
    <text evidence="2">The sequence shown here is derived from an EMBL/GenBank/DDBJ whole genome shotgun (WGS) entry which is preliminary data.</text>
</comment>
<keyword evidence="3" id="KW-1185">Reference proteome</keyword>
<evidence type="ECO:0000313" key="2">
    <source>
        <dbReference type="EMBL" id="KAJ5487133.1"/>
    </source>
</evidence>
<evidence type="ECO:0000313" key="3">
    <source>
        <dbReference type="Proteomes" id="UP001147760"/>
    </source>
</evidence>
<accession>A0A9W9X9X5</accession>
<dbReference type="InterPro" id="IPR001650">
    <property type="entry name" value="Helicase_C-like"/>
</dbReference>
<dbReference type="Gene3D" id="3.40.50.300">
    <property type="entry name" value="P-loop containing nucleotide triphosphate hydrolases"/>
    <property type="match status" value="1"/>
</dbReference>
<name>A0A9W9X9X5_9EURO</name>
<dbReference type="Proteomes" id="UP001147760">
    <property type="component" value="Unassembled WGS sequence"/>
</dbReference>
<dbReference type="SUPFAM" id="SSF52540">
    <property type="entry name" value="P-loop containing nucleoside triphosphate hydrolases"/>
    <property type="match status" value="1"/>
</dbReference>
<organism evidence="2 3">
    <name type="scientific">Penicillium desertorum</name>
    <dbReference type="NCBI Taxonomy" id="1303715"/>
    <lineage>
        <taxon>Eukaryota</taxon>
        <taxon>Fungi</taxon>
        <taxon>Dikarya</taxon>
        <taxon>Ascomycota</taxon>
        <taxon>Pezizomycotina</taxon>
        <taxon>Eurotiomycetes</taxon>
        <taxon>Eurotiomycetidae</taxon>
        <taxon>Eurotiales</taxon>
        <taxon>Aspergillaceae</taxon>
        <taxon>Penicillium</taxon>
    </lineage>
</organism>
<reference evidence="2" key="2">
    <citation type="journal article" date="2023" name="IMA Fungus">
        <title>Comparative genomic study of the Penicillium genus elucidates a diverse pangenome and 15 lateral gene transfer events.</title>
        <authorList>
            <person name="Petersen C."/>
            <person name="Sorensen T."/>
            <person name="Nielsen M.R."/>
            <person name="Sondergaard T.E."/>
            <person name="Sorensen J.L."/>
            <person name="Fitzpatrick D.A."/>
            <person name="Frisvad J.C."/>
            <person name="Nielsen K.L."/>
        </authorList>
    </citation>
    <scope>NUCLEOTIDE SEQUENCE</scope>
    <source>
        <strain evidence="2">IBT 17660</strain>
    </source>
</reference>
<proteinExistence type="predicted"/>
<dbReference type="EMBL" id="JAPWDO010000001">
    <property type="protein sequence ID" value="KAJ5487133.1"/>
    <property type="molecule type" value="Genomic_DNA"/>
</dbReference>
<evidence type="ECO:0000259" key="1">
    <source>
        <dbReference type="Pfam" id="PF00271"/>
    </source>
</evidence>
<sequence>MHAKLNDQERRSLVENFNDPKSNLKVMIITYNIGSVGLNLHEACDFVILSAPGRNWSQEAQAFGRCLQGPMDLTNVWI</sequence>
<dbReference type="OrthoDB" id="3801254at2759"/>
<feature type="domain" description="Helicase C-terminal" evidence="1">
    <location>
        <begin position="1"/>
        <end position="66"/>
    </location>
</feature>